<dbReference type="PANTHER" id="PTHR46401">
    <property type="entry name" value="GLYCOSYLTRANSFERASE WBBK-RELATED"/>
    <property type="match status" value="1"/>
</dbReference>
<feature type="domain" description="Glycosyl transferase family 1" evidence="3">
    <location>
        <begin position="205"/>
        <end position="362"/>
    </location>
</feature>
<keyword evidence="2" id="KW-0472">Membrane</keyword>
<keyword evidence="1 4" id="KW-0808">Transferase</keyword>
<evidence type="ECO:0000259" key="3">
    <source>
        <dbReference type="Pfam" id="PF00534"/>
    </source>
</evidence>
<dbReference type="GO" id="GO:0009103">
    <property type="term" value="P:lipopolysaccharide biosynthetic process"/>
    <property type="evidence" value="ECO:0007669"/>
    <property type="project" value="TreeGrafter"/>
</dbReference>
<sequence>MESEVKQKVVIIEPAGKGGICHYTYKLAASIKAHNYNTVLITNRDYEFENDSNINFQVKNWFVNLRWNKKFKKYSRMLNGALYVLTLMRIVLYLILSQSKQVHMQWISSPTIDRVFISILKIIGIKVILTAHNVLPHEPTESDRFKYEHLYNKVDHVIVHSESNISQVKENINITNLDKFTVIPHGNYMFENMNQTEHHVIPKEVIKGKKVLLFFGVIRPYKGLDILLDALNNMKGEYEDWVLVIAGSCDNFNEYEEMINKYSLEEKVIRHIKYIPMENIAAYFSISDVVVLPYRNIYQSGVVQMAYAFGKPVICSRVGGFVDVVDEGETGLLFETGSSDELSKILLFALTKADLNQMGQNASYLARTKYSWEQISVKTIGLYEGKSMYSKAI</sequence>
<evidence type="ECO:0000256" key="1">
    <source>
        <dbReference type="ARBA" id="ARBA00022679"/>
    </source>
</evidence>
<evidence type="ECO:0000256" key="2">
    <source>
        <dbReference type="SAM" id="Phobius"/>
    </source>
</evidence>
<dbReference type="Proteomes" id="UP000570361">
    <property type="component" value="Unassembled WGS sequence"/>
</dbReference>
<dbReference type="EMBL" id="JACHXK010000001">
    <property type="protein sequence ID" value="MBB3108569.1"/>
    <property type="molecule type" value="Genomic_DNA"/>
</dbReference>
<name>A0A7W5FL17_9BACL</name>
<gene>
    <name evidence="4" type="ORF">FHS18_000597</name>
</gene>
<feature type="transmembrane region" description="Helical" evidence="2">
    <location>
        <begin position="77"/>
        <end position="96"/>
    </location>
</feature>
<dbReference type="PANTHER" id="PTHR46401:SF2">
    <property type="entry name" value="GLYCOSYLTRANSFERASE WBBK-RELATED"/>
    <property type="match status" value="1"/>
</dbReference>
<accession>A0A7W5FL17</accession>
<dbReference type="Gene3D" id="3.40.50.2000">
    <property type="entry name" value="Glycogen Phosphorylase B"/>
    <property type="match status" value="2"/>
</dbReference>
<protein>
    <submittedName>
        <fullName evidence="4">Glycosyltransferase involved in cell wall biosynthesis</fullName>
    </submittedName>
</protein>
<dbReference type="AlphaFoldDB" id="A0A7W5FL17"/>
<dbReference type="Pfam" id="PF00534">
    <property type="entry name" value="Glycos_transf_1"/>
    <property type="match status" value="1"/>
</dbReference>
<evidence type="ECO:0000313" key="5">
    <source>
        <dbReference type="Proteomes" id="UP000570361"/>
    </source>
</evidence>
<reference evidence="4 5" key="1">
    <citation type="submission" date="2020-08" db="EMBL/GenBank/DDBJ databases">
        <title>Genomic Encyclopedia of Type Strains, Phase III (KMG-III): the genomes of soil and plant-associated and newly described type strains.</title>
        <authorList>
            <person name="Whitman W."/>
        </authorList>
    </citation>
    <scope>NUCLEOTIDE SEQUENCE [LARGE SCALE GENOMIC DNA]</scope>
    <source>
        <strain evidence="4 5">CECT 5862</strain>
    </source>
</reference>
<keyword evidence="5" id="KW-1185">Reference proteome</keyword>
<dbReference type="GO" id="GO:0016757">
    <property type="term" value="F:glycosyltransferase activity"/>
    <property type="evidence" value="ECO:0007669"/>
    <property type="project" value="InterPro"/>
</dbReference>
<comment type="caution">
    <text evidence="4">The sequence shown here is derived from an EMBL/GenBank/DDBJ whole genome shotgun (WGS) entry which is preliminary data.</text>
</comment>
<dbReference type="InterPro" id="IPR001296">
    <property type="entry name" value="Glyco_trans_1"/>
</dbReference>
<organism evidence="4 5">
    <name type="scientific">Paenibacillus phyllosphaerae</name>
    <dbReference type="NCBI Taxonomy" id="274593"/>
    <lineage>
        <taxon>Bacteria</taxon>
        <taxon>Bacillati</taxon>
        <taxon>Bacillota</taxon>
        <taxon>Bacilli</taxon>
        <taxon>Bacillales</taxon>
        <taxon>Paenibacillaceae</taxon>
        <taxon>Paenibacillus</taxon>
    </lineage>
</organism>
<evidence type="ECO:0000313" key="4">
    <source>
        <dbReference type="EMBL" id="MBB3108569.1"/>
    </source>
</evidence>
<proteinExistence type="predicted"/>
<keyword evidence="2" id="KW-0812">Transmembrane</keyword>
<keyword evidence="2" id="KW-1133">Transmembrane helix</keyword>
<dbReference type="SUPFAM" id="SSF53756">
    <property type="entry name" value="UDP-Glycosyltransferase/glycogen phosphorylase"/>
    <property type="match status" value="1"/>
</dbReference>
<dbReference type="CDD" id="cd03801">
    <property type="entry name" value="GT4_PimA-like"/>
    <property type="match status" value="1"/>
</dbReference>
<dbReference type="RefSeq" id="WP_183596775.1">
    <property type="nucleotide sequence ID" value="NZ_JACHXK010000001.1"/>
</dbReference>